<dbReference type="GO" id="GO:0070941">
    <property type="term" value="P:eisosome assembly"/>
    <property type="evidence" value="ECO:0007669"/>
    <property type="project" value="TreeGrafter"/>
</dbReference>
<feature type="compositionally biased region" description="Polar residues" evidence="1">
    <location>
        <begin position="693"/>
        <end position="704"/>
    </location>
</feature>
<feature type="compositionally biased region" description="Low complexity" evidence="1">
    <location>
        <begin position="666"/>
        <end position="678"/>
    </location>
</feature>
<feature type="compositionally biased region" description="Basic and acidic residues" evidence="1">
    <location>
        <begin position="650"/>
        <end position="662"/>
    </location>
</feature>
<feature type="compositionally biased region" description="Low complexity" evidence="1">
    <location>
        <begin position="616"/>
        <end position="635"/>
    </location>
</feature>
<feature type="region of interest" description="Disordered" evidence="1">
    <location>
        <begin position="118"/>
        <end position="140"/>
    </location>
</feature>
<feature type="compositionally biased region" description="Basic and acidic residues" evidence="1">
    <location>
        <begin position="724"/>
        <end position="738"/>
    </location>
</feature>
<dbReference type="AlphaFoldDB" id="A0A0F8W2N7"/>
<dbReference type="PANTHER" id="PTHR28298:SF1">
    <property type="entry name" value="EISOSOME PROTEIN 1"/>
    <property type="match status" value="1"/>
</dbReference>
<feature type="compositionally biased region" description="Acidic residues" evidence="1">
    <location>
        <begin position="636"/>
        <end position="647"/>
    </location>
</feature>
<dbReference type="VEuPathDB" id="FungiDB:P175DRAFT_0461810"/>
<dbReference type="PANTHER" id="PTHR28298">
    <property type="entry name" value="EISOSOME PROTEIN 1"/>
    <property type="match status" value="1"/>
</dbReference>
<reference evidence="2 3" key="1">
    <citation type="submission" date="2015-02" db="EMBL/GenBank/DDBJ databases">
        <title>Draft Genome Sequences of Two Closely-Related Aflatoxigenic Aspergillus Species Obtained from the Cote d'Ivoire.</title>
        <authorList>
            <person name="Moore G.G."/>
            <person name="Beltz S.B."/>
            <person name="Mack B.M."/>
        </authorList>
    </citation>
    <scope>NUCLEOTIDE SEQUENCE [LARGE SCALE GENOMIC DNA]</scope>
    <source>
        <strain evidence="2 3">SRRC1432</strain>
    </source>
</reference>
<feature type="region of interest" description="Disordered" evidence="1">
    <location>
        <begin position="525"/>
        <end position="831"/>
    </location>
</feature>
<dbReference type="Pfam" id="PF12757">
    <property type="entry name" value="Eisosome1"/>
    <property type="match status" value="1"/>
</dbReference>
<dbReference type="Proteomes" id="UP000034947">
    <property type="component" value="Unassembled WGS sequence"/>
</dbReference>
<feature type="compositionally biased region" description="Basic residues" evidence="1">
    <location>
        <begin position="739"/>
        <end position="749"/>
    </location>
</feature>
<feature type="region of interest" description="Disordered" evidence="1">
    <location>
        <begin position="313"/>
        <end position="335"/>
    </location>
</feature>
<keyword evidence="3" id="KW-1185">Reference proteome</keyword>
<sequence>MATVEQQPAVEQRIPRSRSARLADQAATAALYVTHPERSLSLREPATAEPSLESDLKETGSRPGFSHASALAALAHARKRELGSKQTASEVQAAEVPSYEGYQAAICALRDYRTATVPPPVSTSPKQDIGTGQTLEARSEVSQRARAVSAASGAYYGSRMRADSAPSQVARTGLGVAAGAGDPFADLDKYMNASRIQNMAQANAKLYTATPPVPLEVKEHRRKSILEAAAMSMARDMYGTMEAKEGGSAGIAAAQRGHARARSQRSVPKPDAALVQQVVSIQDIAQKRAAEKIASLEDETAIYREYYGIEPQPTRSTLSTRKRRGSNETETSTFDMERSKEIRTQMSTLRSKLNAVDEQREKDRDNLLQVARKNVDAALRDMEMRVYAETGRAPLSMQKDLEETAMLRALQGKKEIDAQYPMTDKINIGSQKYVDMDDVEALARARLQPTFNEIADLADAQRAKDLEDRLDEERRQRLEQTELEREADIRMEEKRHKMFLKQDMKSKEEKVWLWRRKSKKAPAYEPAFPKDVKGHEVNGVTRPSESAAQDAGQYETAEGDHVVASGAVPEEPQLEPATRQESKFRSWFSKLRRGSTNEAEVSKEVNGTHAEEEGAQEAIAADTSAAAAAAATAEGAAEEAGEDEQAAVEEGVHEANEPEGVREQIATTVGGVAGAAEGNQRATALRSHPVKSTEPSTAQNGSSAEDSENKLDGMTPSEYLATHQDSKDIVEHSSEMKQNRLKTHLKKIVSRSLPEAKSSGVMADGDDAQEATEAPGEATYTHEMPSSSPDREALRESAIDQGLEAPPVIEDTISKRLSNGTGRESRFSEDL</sequence>
<dbReference type="OrthoDB" id="4070583at2759"/>
<proteinExistence type="predicted"/>
<accession>A0A0F8W2N7</accession>
<dbReference type="EMBL" id="JYKN01003515">
    <property type="protein sequence ID" value="KKK12170.1"/>
    <property type="molecule type" value="Genomic_DNA"/>
</dbReference>
<comment type="caution">
    <text evidence="2">The sequence shown here is derived from an EMBL/GenBank/DDBJ whole genome shotgun (WGS) entry which is preliminary data.</text>
</comment>
<evidence type="ECO:0000256" key="1">
    <source>
        <dbReference type="SAM" id="MobiDB-lite"/>
    </source>
</evidence>
<dbReference type="InterPro" id="IPR024527">
    <property type="entry name" value="Eisosome1"/>
</dbReference>
<evidence type="ECO:0000313" key="2">
    <source>
        <dbReference type="EMBL" id="KKK12170.1"/>
    </source>
</evidence>
<organism evidence="2 3">
    <name type="scientific">Aspergillus ochraceoroseus</name>
    <dbReference type="NCBI Taxonomy" id="138278"/>
    <lineage>
        <taxon>Eukaryota</taxon>
        <taxon>Fungi</taxon>
        <taxon>Dikarya</taxon>
        <taxon>Ascomycota</taxon>
        <taxon>Pezizomycotina</taxon>
        <taxon>Eurotiomycetes</taxon>
        <taxon>Eurotiomycetidae</taxon>
        <taxon>Eurotiales</taxon>
        <taxon>Aspergillaceae</taxon>
        <taxon>Aspergillus</taxon>
        <taxon>Aspergillus subgen. Nidulantes</taxon>
    </lineage>
</organism>
<feature type="region of interest" description="Disordered" evidence="1">
    <location>
        <begin position="1"/>
        <end position="21"/>
    </location>
</feature>
<evidence type="ECO:0008006" key="4">
    <source>
        <dbReference type="Google" id="ProtNLM"/>
    </source>
</evidence>
<feature type="region of interest" description="Disordered" evidence="1">
    <location>
        <begin position="36"/>
        <end position="68"/>
    </location>
</feature>
<gene>
    <name evidence="2" type="ORF">AOCH_004067</name>
</gene>
<evidence type="ECO:0000313" key="3">
    <source>
        <dbReference type="Proteomes" id="UP000034947"/>
    </source>
</evidence>
<protein>
    <recommendedName>
        <fullName evidence="4">Eisosome protein</fullName>
    </recommendedName>
</protein>
<feature type="compositionally biased region" description="Basic and acidic residues" evidence="1">
    <location>
        <begin position="789"/>
        <end position="798"/>
    </location>
</feature>
<name>A0A0F8W2N7_9EURO</name>